<sequence length="241" mass="26728">MSWAMRSGGTTSSPKIGRRCDGSFRRWSANFDADLSTVHSSYFFLEARVFTFTRIAQGATRMFSLRTRSRSTKFRPKYTPPYHSRSRSLSNSAWAAFDGARTRARRSSFDLSTRASTHGRDEPTTSGQLQSGPTNPVTSTKRRETRRDGIGDNSDSNVPGEESRHPKICHISNILLRKVERCAVRRQGYVPSPRLLIQILSRNGEGNFPSTNLLDGSDPARKMGRPEAPALVGGSNGGTRT</sequence>
<feature type="compositionally biased region" description="Basic and acidic residues" evidence="1">
    <location>
        <begin position="141"/>
        <end position="150"/>
    </location>
</feature>
<proteinExistence type="predicted"/>
<evidence type="ECO:0000256" key="1">
    <source>
        <dbReference type="SAM" id="MobiDB-lite"/>
    </source>
</evidence>
<keyword evidence="3" id="KW-1185">Reference proteome</keyword>
<accession>A0AAE0JV38</accession>
<reference evidence="2" key="1">
    <citation type="journal article" date="2023" name="Mol. Phylogenet. Evol.">
        <title>Genome-scale phylogeny and comparative genomics of the fungal order Sordariales.</title>
        <authorList>
            <person name="Hensen N."/>
            <person name="Bonometti L."/>
            <person name="Westerberg I."/>
            <person name="Brannstrom I.O."/>
            <person name="Guillou S."/>
            <person name="Cros-Aarteil S."/>
            <person name="Calhoun S."/>
            <person name="Haridas S."/>
            <person name="Kuo A."/>
            <person name="Mondo S."/>
            <person name="Pangilinan J."/>
            <person name="Riley R."/>
            <person name="LaButti K."/>
            <person name="Andreopoulos B."/>
            <person name="Lipzen A."/>
            <person name="Chen C."/>
            <person name="Yan M."/>
            <person name="Daum C."/>
            <person name="Ng V."/>
            <person name="Clum A."/>
            <person name="Steindorff A."/>
            <person name="Ohm R.A."/>
            <person name="Martin F."/>
            <person name="Silar P."/>
            <person name="Natvig D.O."/>
            <person name="Lalanne C."/>
            <person name="Gautier V."/>
            <person name="Ament-Velasquez S.L."/>
            <person name="Kruys A."/>
            <person name="Hutchinson M.I."/>
            <person name="Powell A.J."/>
            <person name="Barry K."/>
            <person name="Miller A.N."/>
            <person name="Grigoriev I.V."/>
            <person name="Debuchy R."/>
            <person name="Gladieux P."/>
            <person name="Hiltunen Thoren M."/>
            <person name="Johannesson H."/>
        </authorList>
    </citation>
    <scope>NUCLEOTIDE SEQUENCE</scope>
    <source>
        <strain evidence="2">CBS 958.72</strain>
    </source>
</reference>
<name>A0AAE0JV38_9PEZI</name>
<protein>
    <submittedName>
        <fullName evidence="2">Uncharacterized protein</fullName>
    </submittedName>
</protein>
<gene>
    <name evidence="2" type="ORF">B0T24DRAFT_598222</name>
</gene>
<feature type="region of interest" description="Disordered" evidence="1">
    <location>
        <begin position="106"/>
        <end position="164"/>
    </location>
</feature>
<feature type="compositionally biased region" description="Polar residues" evidence="1">
    <location>
        <begin position="124"/>
        <end position="139"/>
    </location>
</feature>
<evidence type="ECO:0000313" key="2">
    <source>
        <dbReference type="EMBL" id="KAK3364899.1"/>
    </source>
</evidence>
<reference evidence="2" key="2">
    <citation type="submission" date="2023-06" db="EMBL/GenBank/DDBJ databases">
        <authorList>
            <consortium name="Lawrence Berkeley National Laboratory"/>
            <person name="Haridas S."/>
            <person name="Hensen N."/>
            <person name="Bonometti L."/>
            <person name="Westerberg I."/>
            <person name="Brannstrom I.O."/>
            <person name="Guillou S."/>
            <person name="Cros-Aarteil S."/>
            <person name="Calhoun S."/>
            <person name="Kuo A."/>
            <person name="Mondo S."/>
            <person name="Pangilinan J."/>
            <person name="Riley R."/>
            <person name="Labutti K."/>
            <person name="Andreopoulos B."/>
            <person name="Lipzen A."/>
            <person name="Chen C."/>
            <person name="Yanf M."/>
            <person name="Daum C."/>
            <person name="Ng V."/>
            <person name="Clum A."/>
            <person name="Steindorff A."/>
            <person name="Ohm R."/>
            <person name="Martin F."/>
            <person name="Silar P."/>
            <person name="Natvig D."/>
            <person name="Lalanne C."/>
            <person name="Gautier V."/>
            <person name="Ament-Velasquez S.L."/>
            <person name="Kruys A."/>
            <person name="Hutchinson M.I."/>
            <person name="Powell A.J."/>
            <person name="Barry K."/>
            <person name="Miller A.N."/>
            <person name="Grigoriev I.V."/>
            <person name="Debuchy R."/>
            <person name="Gladieux P."/>
            <person name="Thoren M.H."/>
            <person name="Johannesson H."/>
        </authorList>
    </citation>
    <scope>NUCLEOTIDE SEQUENCE</scope>
    <source>
        <strain evidence="2">CBS 958.72</strain>
    </source>
</reference>
<feature type="region of interest" description="Disordered" evidence="1">
    <location>
        <begin position="210"/>
        <end position="241"/>
    </location>
</feature>
<evidence type="ECO:0000313" key="3">
    <source>
        <dbReference type="Proteomes" id="UP001287356"/>
    </source>
</evidence>
<comment type="caution">
    <text evidence="2">The sequence shown here is derived from an EMBL/GenBank/DDBJ whole genome shotgun (WGS) entry which is preliminary data.</text>
</comment>
<dbReference type="Proteomes" id="UP001287356">
    <property type="component" value="Unassembled WGS sequence"/>
</dbReference>
<dbReference type="EMBL" id="JAULSN010000009">
    <property type="protein sequence ID" value="KAK3364899.1"/>
    <property type="molecule type" value="Genomic_DNA"/>
</dbReference>
<dbReference type="AlphaFoldDB" id="A0AAE0JV38"/>
<organism evidence="2 3">
    <name type="scientific">Lasiosphaeria ovina</name>
    <dbReference type="NCBI Taxonomy" id="92902"/>
    <lineage>
        <taxon>Eukaryota</taxon>
        <taxon>Fungi</taxon>
        <taxon>Dikarya</taxon>
        <taxon>Ascomycota</taxon>
        <taxon>Pezizomycotina</taxon>
        <taxon>Sordariomycetes</taxon>
        <taxon>Sordariomycetidae</taxon>
        <taxon>Sordariales</taxon>
        <taxon>Lasiosphaeriaceae</taxon>
        <taxon>Lasiosphaeria</taxon>
    </lineage>
</organism>